<evidence type="ECO:0000313" key="2">
    <source>
        <dbReference type="EMBL" id="KAK9670769.1"/>
    </source>
</evidence>
<feature type="non-terminal residue" evidence="2">
    <location>
        <position position="156"/>
    </location>
</feature>
<feature type="region of interest" description="Disordered" evidence="1">
    <location>
        <begin position="104"/>
        <end position="156"/>
    </location>
</feature>
<gene>
    <name evidence="2" type="ORF">QE152_g41205</name>
</gene>
<sequence>MDNNNVDYPGLPMTDFANIPSEDDATDFDTVIEQENDPGTNNKPETETFVAVEEIVEYKIEQDNDPGPSRKLTVRESVTEKCYAKSTSSYSEDSDDSIKDVNYVNKSSTSPTYSCSSCSEYSSSEFSKSQTDNVTGKKAESSKTRGKKRKLGPEKW</sequence>
<feature type="region of interest" description="Disordered" evidence="1">
    <location>
        <begin position="1"/>
        <end position="46"/>
    </location>
</feature>
<evidence type="ECO:0000313" key="3">
    <source>
        <dbReference type="Proteomes" id="UP001458880"/>
    </source>
</evidence>
<accession>A0AAW1H3M0</accession>
<evidence type="ECO:0000256" key="1">
    <source>
        <dbReference type="SAM" id="MobiDB-lite"/>
    </source>
</evidence>
<feature type="compositionally biased region" description="Acidic residues" evidence="1">
    <location>
        <begin position="21"/>
        <end position="36"/>
    </location>
</feature>
<dbReference type="AlphaFoldDB" id="A0AAW1H3M0"/>
<reference evidence="2 3" key="1">
    <citation type="journal article" date="2024" name="BMC Genomics">
        <title>De novo assembly and annotation of Popillia japonica's genome with initial clues to its potential as an invasive pest.</title>
        <authorList>
            <person name="Cucini C."/>
            <person name="Boschi S."/>
            <person name="Funari R."/>
            <person name="Cardaioli E."/>
            <person name="Iannotti N."/>
            <person name="Marturano G."/>
            <person name="Paoli F."/>
            <person name="Bruttini M."/>
            <person name="Carapelli A."/>
            <person name="Frati F."/>
            <person name="Nardi F."/>
        </authorList>
    </citation>
    <scope>NUCLEOTIDE SEQUENCE [LARGE SCALE GENOMIC DNA]</scope>
    <source>
        <strain evidence="2">DMR45628</strain>
    </source>
</reference>
<protein>
    <submittedName>
        <fullName evidence="2">Uncharacterized protein</fullName>
    </submittedName>
</protein>
<dbReference type="Proteomes" id="UP001458880">
    <property type="component" value="Unassembled WGS sequence"/>
</dbReference>
<keyword evidence="3" id="KW-1185">Reference proteome</keyword>
<comment type="caution">
    <text evidence="2">The sequence shown here is derived from an EMBL/GenBank/DDBJ whole genome shotgun (WGS) entry which is preliminary data.</text>
</comment>
<organism evidence="2 3">
    <name type="scientific">Popillia japonica</name>
    <name type="common">Japanese beetle</name>
    <dbReference type="NCBI Taxonomy" id="7064"/>
    <lineage>
        <taxon>Eukaryota</taxon>
        <taxon>Metazoa</taxon>
        <taxon>Ecdysozoa</taxon>
        <taxon>Arthropoda</taxon>
        <taxon>Hexapoda</taxon>
        <taxon>Insecta</taxon>
        <taxon>Pterygota</taxon>
        <taxon>Neoptera</taxon>
        <taxon>Endopterygota</taxon>
        <taxon>Coleoptera</taxon>
        <taxon>Polyphaga</taxon>
        <taxon>Scarabaeiformia</taxon>
        <taxon>Scarabaeidae</taxon>
        <taxon>Rutelinae</taxon>
        <taxon>Popillia</taxon>
    </lineage>
</organism>
<name>A0AAW1H3M0_POPJA</name>
<dbReference type="EMBL" id="JASPKY010002343">
    <property type="protein sequence ID" value="KAK9670769.1"/>
    <property type="molecule type" value="Genomic_DNA"/>
</dbReference>
<proteinExistence type="predicted"/>
<feature type="compositionally biased region" description="Low complexity" evidence="1">
    <location>
        <begin position="106"/>
        <end position="129"/>
    </location>
</feature>